<name>A0ABY6G642_9BURK</name>
<dbReference type="Proteomes" id="UP001162800">
    <property type="component" value="Chromosome"/>
</dbReference>
<protein>
    <submittedName>
        <fullName evidence="3">Glycosyltransferase</fullName>
        <ecNumber evidence="3">2.4.-.-</ecNumber>
    </submittedName>
</protein>
<dbReference type="SUPFAM" id="SSF53448">
    <property type="entry name" value="Nucleotide-diphospho-sugar transferases"/>
    <property type="match status" value="2"/>
</dbReference>
<dbReference type="SUPFAM" id="SSF53335">
    <property type="entry name" value="S-adenosyl-L-methionine-dependent methyltransferases"/>
    <property type="match status" value="1"/>
</dbReference>
<evidence type="ECO:0000256" key="1">
    <source>
        <dbReference type="SAM" id="Coils"/>
    </source>
</evidence>
<sequence length="989" mass="112192">MKSLVQLYQEHQGKVSDKWEIYLAEYDRIFSGFRSQPIRMLEIGIQNGGSLEIWTEYFRNARIFIGCDINPACSRLSYEDPRVKVVIGDANAEVTAAQILGHSPAFDLIIDDGSHVSSDIVKSFAFYFRHLEQGGVFVAEDLHCSYWQDFEGGLYHPYSSLAFFKRLVDVINHEHWGIDRERKELVRGFSEQYQTQFDEAQLAQIHSIEFFNSVCVVRKKTARANVLGDRIVAGRSDQVVPGLQALSGSSLAQPQSANPWTAMDRAPDEAWEQLAHTAAQRGSRIESLAQALAQKESQLSDLSREAGEKEGVIAGLRDCLAAQEKQARALQETVHALHRSRSWRITRPLRALGSLRKRLGSLLAIVRRLSRSQSLPSLARKAVRVWRREGLQGLRARIRQQKYLAAQPGPAAGPGFALAPAAIVRDRQGRYALDPVPSHYTYVEPQPPMDLAQRLEAMQSKPLFSIVVPVYNTPPELLEAVLDSVKKQWYPHWQLILSDDASPSEETRQALARIDHPQIKLLRLERNQGIAGATNAALDAAEGDFIVFMDHDDEITVDCLYELALCIEREQPDFIYSDEDKLTQAGDYSEPHFKPDWSPDTMMSTMFTCHVSCVRRSLLEKTGGLRSDYDGCQDWDFVLRVSEHTDRINHIAKVLYHWRIIPASIASDIAAKPYVLEASRRVREDALQRRGLRGDVEPVEQVPGYFRVAYHLQGNPLISIIIPTRDNEKILRRCIESLFERTRWRHFEVVILDNGSVEPHTCAYLQQLQDQPGVRVIRHDAPFNFSELNNIGVRHAQGELLLFLNDDTEILQEDWLERMGSFAQLPHVGAVGAKLLYPGGRQVQHAGILNLEDGPGHAFLLQDGDSPGYYMRNLLEYNWLAVTGACLMVARDRFEAVDGFDETLPIAYNDVDLCMRLHGAGFYNVVCQAVRLTHHESVSRGVDHIDQAKRERLKRELAHLYEKNPRFFLCDPFHNPNLHPNGIQFEVPQ</sequence>
<evidence type="ECO:0000313" key="4">
    <source>
        <dbReference type="Proteomes" id="UP001162800"/>
    </source>
</evidence>
<dbReference type="CDD" id="cd04186">
    <property type="entry name" value="GT_2_like_c"/>
    <property type="match status" value="1"/>
</dbReference>
<gene>
    <name evidence="3" type="ORF">M9799_10270</name>
</gene>
<dbReference type="Gene3D" id="3.40.50.150">
    <property type="entry name" value="Vaccinia Virus protein VP39"/>
    <property type="match status" value="1"/>
</dbReference>
<keyword evidence="3" id="KW-0328">Glycosyltransferase</keyword>
<accession>A0ABY6G642</accession>
<dbReference type="PANTHER" id="PTHR43685:SF2">
    <property type="entry name" value="GLYCOSYLTRANSFERASE 2-LIKE DOMAIN-CONTAINING PROTEIN"/>
    <property type="match status" value="1"/>
</dbReference>
<keyword evidence="3" id="KW-0808">Transferase</keyword>
<keyword evidence="4" id="KW-1185">Reference proteome</keyword>
<dbReference type="InterPro" id="IPR029044">
    <property type="entry name" value="Nucleotide-diphossugar_trans"/>
</dbReference>
<dbReference type="GO" id="GO:0016757">
    <property type="term" value="F:glycosyltransferase activity"/>
    <property type="evidence" value="ECO:0007669"/>
    <property type="project" value="UniProtKB-KW"/>
</dbReference>
<dbReference type="InterPro" id="IPR050834">
    <property type="entry name" value="Glycosyltransf_2"/>
</dbReference>
<dbReference type="RefSeq" id="WP_231041583.1">
    <property type="nucleotide sequence ID" value="NZ_CP106881.1"/>
</dbReference>
<dbReference type="EMBL" id="CP106881">
    <property type="protein sequence ID" value="UYG50486.1"/>
    <property type="molecule type" value="Genomic_DNA"/>
</dbReference>
<proteinExistence type="predicted"/>
<dbReference type="Pfam" id="PF00535">
    <property type="entry name" value="Glycos_transf_2"/>
    <property type="match status" value="2"/>
</dbReference>
<organism evidence="3 4">
    <name type="scientific">Comamonas endophytica</name>
    <dbReference type="NCBI Taxonomy" id="2949090"/>
    <lineage>
        <taxon>Bacteria</taxon>
        <taxon>Pseudomonadati</taxon>
        <taxon>Pseudomonadota</taxon>
        <taxon>Betaproteobacteria</taxon>
        <taxon>Burkholderiales</taxon>
        <taxon>Comamonadaceae</taxon>
        <taxon>Comamonas</taxon>
    </lineage>
</organism>
<dbReference type="PANTHER" id="PTHR43685">
    <property type="entry name" value="GLYCOSYLTRANSFERASE"/>
    <property type="match status" value="1"/>
</dbReference>
<dbReference type="Gene3D" id="3.90.550.10">
    <property type="entry name" value="Spore Coat Polysaccharide Biosynthesis Protein SpsA, Chain A"/>
    <property type="match status" value="2"/>
</dbReference>
<keyword evidence="1" id="KW-0175">Coiled coil</keyword>
<feature type="domain" description="Glycosyltransferase 2-like" evidence="2">
    <location>
        <begin position="719"/>
        <end position="846"/>
    </location>
</feature>
<dbReference type="EC" id="2.4.-.-" evidence="3"/>
<dbReference type="CDD" id="cd04184">
    <property type="entry name" value="GT2_RfbC_Mx_like"/>
    <property type="match status" value="1"/>
</dbReference>
<feature type="domain" description="Glycosyltransferase 2-like" evidence="2">
    <location>
        <begin position="465"/>
        <end position="576"/>
    </location>
</feature>
<dbReference type="CDD" id="cd02440">
    <property type="entry name" value="AdoMet_MTases"/>
    <property type="match status" value="1"/>
</dbReference>
<dbReference type="InterPro" id="IPR029063">
    <property type="entry name" value="SAM-dependent_MTases_sf"/>
</dbReference>
<reference evidence="3" key="1">
    <citation type="submission" date="2022-09" db="EMBL/GenBank/DDBJ databases">
        <title>The complete genome of Acidovorax sp. 5MLIR.</title>
        <authorList>
            <person name="Liu L."/>
            <person name="Yue J."/>
            <person name="Yang F."/>
            <person name="Yuan J."/>
            <person name="Li L."/>
        </authorList>
    </citation>
    <scope>NUCLEOTIDE SEQUENCE</scope>
    <source>
        <strain evidence="3">5MLIR</strain>
    </source>
</reference>
<evidence type="ECO:0000313" key="3">
    <source>
        <dbReference type="EMBL" id="UYG50486.1"/>
    </source>
</evidence>
<dbReference type="InterPro" id="IPR001173">
    <property type="entry name" value="Glyco_trans_2-like"/>
</dbReference>
<evidence type="ECO:0000259" key="2">
    <source>
        <dbReference type="Pfam" id="PF00535"/>
    </source>
</evidence>
<feature type="coiled-coil region" evidence="1">
    <location>
        <begin position="285"/>
        <end position="340"/>
    </location>
</feature>